<comment type="caution">
    <text evidence="12">The sequence shown here is derived from an EMBL/GenBank/DDBJ whole genome shotgun (WGS) entry which is preliminary data.</text>
</comment>
<evidence type="ECO:0000313" key="13">
    <source>
        <dbReference type="Proteomes" id="UP000247498"/>
    </source>
</evidence>
<dbReference type="PANTHER" id="PTHR12734">
    <property type="entry name" value="METHYLTRANSFERASE-RELATED"/>
    <property type="match status" value="1"/>
</dbReference>
<comment type="subcellular location">
    <subcellularLocation>
        <location evidence="2">Cytoplasm</location>
    </subcellularLocation>
    <subcellularLocation>
        <location evidence="1">Nucleus</location>
    </subcellularLocation>
</comment>
<keyword evidence="13" id="KW-1185">Reference proteome</keyword>
<keyword evidence="7" id="KW-0949">S-adenosyl-L-methionine</keyword>
<evidence type="ECO:0000256" key="9">
    <source>
        <dbReference type="SAM" id="MobiDB-lite"/>
    </source>
</evidence>
<dbReference type="InterPro" id="IPR039769">
    <property type="entry name" value="Bud23-like"/>
</dbReference>
<feature type="domain" description="Methyltransferase type 11" evidence="10">
    <location>
        <begin position="58"/>
        <end position="143"/>
    </location>
</feature>
<keyword evidence="5 12" id="KW-0489">Methyltransferase</keyword>
<evidence type="ECO:0000259" key="10">
    <source>
        <dbReference type="Pfam" id="PF08241"/>
    </source>
</evidence>
<dbReference type="GO" id="GO:0016435">
    <property type="term" value="F:rRNA (guanine) methyltransferase activity"/>
    <property type="evidence" value="ECO:0007669"/>
    <property type="project" value="InterPro"/>
</dbReference>
<feature type="region of interest" description="Disordered" evidence="9">
    <location>
        <begin position="212"/>
        <end position="294"/>
    </location>
</feature>
<dbReference type="InterPro" id="IPR013216">
    <property type="entry name" value="Methyltransf_11"/>
</dbReference>
<evidence type="ECO:0000256" key="8">
    <source>
        <dbReference type="ARBA" id="ARBA00023242"/>
    </source>
</evidence>
<evidence type="ECO:0000313" key="12">
    <source>
        <dbReference type="EMBL" id="GBF90475.1"/>
    </source>
</evidence>
<keyword evidence="6 12" id="KW-0808">Transferase</keyword>
<accession>A0A2V0P069</accession>
<gene>
    <name evidence="12" type="ORF">Rsub_03471</name>
</gene>
<name>A0A2V0P069_9CHLO</name>
<dbReference type="CDD" id="cd02440">
    <property type="entry name" value="AdoMet_MTases"/>
    <property type="match status" value="1"/>
</dbReference>
<dbReference type="EMBL" id="BDRX01000017">
    <property type="protein sequence ID" value="GBF90475.1"/>
    <property type="molecule type" value="Genomic_DNA"/>
</dbReference>
<evidence type="ECO:0000259" key="11">
    <source>
        <dbReference type="Pfam" id="PF12589"/>
    </source>
</evidence>
<evidence type="ECO:0000256" key="7">
    <source>
        <dbReference type="ARBA" id="ARBA00022691"/>
    </source>
</evidence>
<dbReference type="AlphaFoldDB" id="A0A2V0P069"/>
<dbReference type="Proteomes" id="UP000247498">
    <property type="component" value="Unassembled WGS sequence"/>
</dbReference>
<comment type="similarity">
    <text evidence="3">Belongs to the class I-like SAM-binding methyltransferase superfamily. BUD23/WBSCR22 family.</text>
</comment>
<dbReference type="InParanoid" id="A0A2V0P069"/>
<evidence type="ECO:0000256" key="6">
    <source>
        <dbReference type="ARBA" id="ARBA00022679"/>
    </source>
</evidence>
<evidence type="ECO:0000256" key="2">
    <source>
        <dbReference type="ARBA" id="ARBA00004496"/>
    </source>
</evidence>
<dbReference type="GO" id="GO:0070476">
    <property type="term" value="P:rRNA (guanine-N7)-methylation"/>
    <property type="evidence" value="ECO:0007669"/>
    <property type="project" value="InterPro"/>
</dbReference>
<dbReference type="FunCoup" id="A0A2V0P069">
    <property type="interactions" value="1855"/>
</dbReference>
<dbReference type="FunFam" id="3.40.50.150:FF:000017">
    <property type="entry name" value="probable 18S rRNA (Guanine-N(7))-methyltransferase"/>
    <property type="match status" value="1"/>
</dbReference>
<feature type="compositionally biased region" description="Basic residues" evidence="9">
    <location>
        <begin position="265"/>
        <end position="274"/>
    </location>
</feature>
<organism evidence="12 13">
    <name type="scientific">Raphidocelis subcapitata</name>
    <dbReference type="NCBI Taxonomy" id="307507"/>
    <lineage>
        <taxon>Eukaryota</taxon>
        <taxon>Viridiplantae</taxon>
        <taxon>Chlorophyta</taxon>
        <taxon>core chlorophytes</taxon>
        <taxon>Chlorophyceae</taxon>
        <taxon>CS clade</taxon>
        <taxon>Sphaeropleales</taxon>
        <taxon>Selenastraceae</taxon>
        <taxon>Raphidocelis</taxon>
    </lineage>
</organism>
<evidence type="ECO:0000256" key="1">
    <source>
        <dbReference type="ARBA" id="ARBA00004123"/>
    </source>
</evidence>
<dbReference type="Gene3D" id="3.40.50.150">
    <property type="entry name" value="Vaccinia Virus protein VP39"/>
    <property type="match status" value="1"/>
</dbReference>
<dbReference type="GO" id="GO:0005737">
    <property type="term" value="C:cytoplasm"/>
    <property type="evidence" value="ECO:0007669"/>
    <property type="project" value="UniProtKB-SubCell"/>
</dbReference>
<dbReference type="STRING" id="307507.A0A2V0P069"/>
<evidence type="ECO:0000256" key="5">
    <source>
        <dbReference type="ARBA" id="ARBA00022603"/>
    </source>
</evidence>
<dbReference type="GO" id="GO:0005730">
    <property type="term" value="C:nucleolus"/>
    <property type="evidence" value="ECO:0007669"/>
    <property type="project" value="TreeGrafter"/>
</dbReference>
<reference evidence="12 13" key="1">
    <citation type="journal article" date="2018" name="Sci. Rep.">
        <title>Raphidocelis subcapitata (=Pseudokirchneriella subcapitata) provides an insight into genome evolution and environmental adaptations in the Sphaeropleales.</title>
        <authorList>
            <person name="Suzuki S."/>
            <person name="Yamaguchi H."/>
            <person name="Nakajima N."/>
            <person name="Kawachi M."/>
        </authorList>
    </citation>
    <scope>NUCLEOTIDE SEQUENCE [LARGE SCALE GENOMIC DNA]</scope>
    <source>
        <strain evidence="12 13">NIES-35</strain>
    </source>
</reference>
<evidence type="ECO:0000256" key="3">
    <source>
        <dbReference type="ARBA" id="ARBA00005547"/>
    </source>
</evidence>
<dbReference type="Pfam" id="PF08241">
    <property type="entry name" value="Methyltransf_11"/>
    <property type="match status" value="1"/>
</dbReference>
<sequence>MGKGERPEHTAPPEIFYNEDEARKYTTNSRMISIQASLTARALELLALPPGGPPRLLLDIGCGSGLSGEALTEAGHAWVGLDISPAMLDVAVDREVEGDVLLSDMGQGVPLRAGAFDGAISISAVQWLCNADRSSHDPRRRLRRFFQTLYACLARGARAVLQVYPENAAQAEMMVGAAMKVGFSGGLVVDYPHSTRAKKYFLVLMVGTGGAAPAGREGDPDADEEGGGPGAGPSTVAVAGRERRGKRRGGPGGGGGGGGKDRAWVLKKKEKQRRKGNEVKPDSKYTARKRRRLI</sequence>
<dbReference type="InterPro" id="IPR022238">
    <property type="entry name" value="Bud23_C"/>
</dbReference>
<dbReference type="SUPFAM" id="SSF53335">
    <property type="entry name" value="S-adenosyl-L-methionine-dependent methyltransferases"/>
    <property type="match status" value="1"/>
</dbReference>
<proteinExistence type="inferred from homology"/>
<protein>
    <submittedName>
        <fullName evidence="12">18S rRNA (Guanine-N(7))-methyltransferase-like protein</fullName>
    </submittedName>
</protein>
<feature type="compositionally biased region" description="Basic and acidic residues" evidence="9">
    <location>
        <begin position="275"/>
        <end position="285"/>
    </location>
</feature>
<dbReference type="PANTHER" id="PTHR12734:SF0">
    <property type="entry name" value="18S RRNA (GUANINE-N(7))-METHYLTRANSFERASE-RELATED"/>
    <property type="match status" value="1"/>
</dbReference>
<evidence type="ECO:0000256" key="4">
    <source>
        <dbReference type="ARBA" id="ARBA00022490"/>
    </source>
</evidence>
<keyword evidence="8" id="KW-0539">Nucleus</keyword>
<dbReference type="OrthoDB" id="2877at2759"/>
<feature type="domain" description="18S rRNA (guanine(1575)-N(7))-methyltransferase Bud23 C-terminal" evidence="11">
    <location>
        <begin position="204"/>
        <end position="291"/>
    </location>
</feature>
<dbReference type="Pfam" id="PF12589">
    <property type="entry name" value="WBS_methylT"/>
    <property type="match status" value="1"/>
</dbReference>
<dbReference type="InterPro" id="IPR029063">
    <property type="entry name" value="SAM-dependent_MTases_sf"/>
</dbReference>
<keyword evidence="4" id="KW-0963">Cytoplasm</keyword>